<keyword evidence="2" id="KW-1185">Reference proteome</keyword>
<dbReference type="InterPro" id="IPR015943">
    <property type="entry name" value="WD40/YVTN_repeat-like_dom_sf"/>
</dbReference>
<dbReference type="Proteomes" id="UP000186917">
    <property type="component" value="Unassembled WGS sequence"/>
</dbReference>
<dbReference type="Gene3D" id="2.130.10.10">
    <property type="entry name" value="YVTN repeat-like/Quinoprotein amine dehydrogenase"/>
    <property type="match status" value="1"/>
</dbReference>
<organism evidence="1 2">
    <name type="scientific">Filimonas lacunae</name>
    <dbReference type="NCBI Taxonomy" id="477680"/>
    <lineage>
        <taxon>Bacteria</taxon>
        <taxon>Pseudomonadati</taxon>
        <taxon>Bacteroidota</taxon>
        <taxon>Chitinophagia</taxon>
        <taxon>Chitinophagales</taxon>
        <taxon>Chitinophagaceae</taxon>
        <taxon>Filimonas</taxon>
    </lineage>
</organism>
<reference evidence="2" key="1">
    <citation type="submission" date="2017-01" db="EMBL/GenBank/DDBJ databases">
        <authorList>
            <person name="Varghese N."/>
            <person name="Submissions S."/>
        </authorList>
    </citation>
    <scope>NUCLEOTIDE SEQUENCE [LARGE SCALE GENOMIC DNA]</scope>
    <source>
        <strain evidence="2">DSM 21054</strain>
    </source>
</reference>
<evidence type="ECO:0000313" key="1">
    <source>
        <dbReference type="EMBL" id="SIS74136.1"/>
    </source>
</evidence>
<dbReference type="InterPro" id="IPR031815">
    <property type="entry name" value="DUF5074"/>
</dbReference>
<dbReference type="PANTHER" id="PTHR47197">
    <property type="entry name" value="PROTEIN NIRF"/>
    <property type="match status" value="1"/>
</dbReference>
<dbReference type="Pfam" id="PF16819">
    <property type="entry name" value="DUF5074"/>
    <property type="match status" value="1"/>
</dbReference>
<accession>A0A1N7LJY7</accession>
<dbReference type="SUPFAM" id="SSF51004">
    <property type="entry name" value="C-terminal (heme d1) domain of cytochrome cd1-nitrite reductase"/>
    <property type="match status" value="1"/>
</dbReference>
<proteinExistence type="predicted"/>
<dbReference type="InterPro" id="IPR051200">
    <property type="entry name" value="Host-pathogen_enzymatic-act"/>
</dbReference>
<sequence length="379" mass="40046">MVGNGRRHTRTYSLYNQIEKVKKAKMKKLLFAVPMLAAVFFSCSKKDDAAPAVSGVYVLTEGNFSETDSSAIAFYNASTQTVDWNYYKTVNGTKLGNGANDLKQYGGKMYCTVSGKDTATLSDSYVLVIDVATCKLLSKISFASGTRAYQPRFVAFNGNKAYVSCYNGMVCRIDTSSLQIDATVQTDGVLEGIAASGNKLYVANSDNYTLPSTNNSSVSVIDIATFKKTGQISVGFSPIKVAAGSGFVFVASAGNYDDIAASVSVISSATDVVAKTIDANISWFTAGADAVYATGYDGTGSFIKSYNVTTGEGTSFITDGTTPSNIYAATVNPSNGDVYVANAGYAAGKDLVYVFSSAGKLKFQFATSKAPQNCVFLNL</sequence>
<dbReference type="AlphaFoldDB" id="A0A1N7LJY7"/>
<dbReference type="PANTHER" id="PTHR47197:SF3">
    <property type="entry name" value="DIHYDRO-HEME D1 DEHYDROGENASE"/>
    <property type="match status" value="1"/>
</dbReference>
<dbReference type="EMBL" id="FTOR01000001">
    <property type="protein sequence ID" value="SIS74136.1"/>
    <property type="molecule type" value="Genomic_DNA"/>
</dbReference>
<protein>
    <submittedName>
        <fullName evidence="1">40-residue YVTN family beta-propeller repeat-containing protein</fullName>
    </submittedName>
</protein>
<name>A0A1N7LJY7_9BACT</name>
<gene>
    <name evidence="1" type="ORF">SAMN05421788_101925</name>
</gene>
<evidence type="ECO:0000313" key="2">
    <source>
        <dbReference type="Proteomes" id="UP000186917"/>
    </source>
</evidence>
<dbReference type="InterPro" id="IPR011048">
    <property type="entry name" value="Haem_d1_sf"/>
</dbReference>
<dbReference type="STRING" id="477680.SAMN05421788_101925"/>